<dbReference type="PRINTS" id="PR01036">
    <property type="entry name" value="TCRTETB"/>
</dbReference>
<evidence type="ECO:0000256" key="1">
    <source>
        <dbReference type="ARBA" id="ARBA00004651"/>
    </source>
</evidence>
<dbReference type="NCBIfam" id="TIGR00711">
    <property type="entry name" value="efflux_EmrB"/>
    <property type="match status" value="1"/>
</dbReference>
<feature type="transmembrane region" description="Helical" evidence="8">
    <location>
        <begin position="207"/>
        <end position="226"/>
    </location>
</feature>
<feature type="transmembrane region" description="Helical" evidence="8">
    <location>
        <begin position="238"/>
        <end position="256"/>
    </location>
</feature>
<evidence type="ECO:0000256" key="7">
    <source>
        <dbReference type="ARBA" id="ARBA00023136"/>
    </source>
</evidence>
<evidence type="ECO:0000256" key="6">
    <source>
        <dbReference type="ARBA" id="ARBA00022989"/>
    </source>
</evidence>
<keyword evidence="4" id="KW-1003">Cell membrane</keyword>
<dbReference type="CDD" id="cd17503">
    <property type="entry name" value="MFS_LmrB_MDR_like"/>
    <property type="match status" value="1"/>
</dbReference>
<feature type="transmembrane region" description="Helical" evidence="8">
    <location>
        <begin position="175"/>
        <end position="195"/>
    </location>
</feature>
<sequence>MQMRFCFFKKEGSCSMFKKYAILCAVCLGTILSAYVSSCVNIALPNIMAALNFNMDSVVWVSLAYMLPYGSTLPLTGKLGDQFGAKKVYIIGLIIFTIASFLCGIATNSVGMLFFRIVQGVGAGMLLPNAMAIVAATFDAHERGAALGIWSAMAAAGSAMGPTIGGYLIENFDWRSIFFSVIPFCIISIGYALAVIPKSKRNLATKIDYFGAALLISSISSLLIALNQGQKEGWDSLYIVLLFYLSFASAVLFVAFELKVANPMIEVDLFRNINFTIANLVGFISFVAFYGGMFLMPFFLKSILDYSSTTAGLVMLPMTATMVIFAPIGGRLADCFGSRLPAFVGILMISGALYSLDTISPDYSARDFFFRLTLFGMGLGFTMSPLSNCAIGSLPRDKIGVGSGIFNLAKIIGGSIGVVFAETLLTRREIYHTAILKEYLNAATHSSQELFKLLRGLWGNQGMDSTMLSEAAHGWLTGQGLLPQQYVMLKAILSQMVAKQATILSFQDVFHTIAFLCLCGGIIALFIQKKTVVSHSNSPE</sequence>
<dbReference type="InterPro" id="IPR004638">
    <property type="entry name" value="EmrB-like"/>
</dbReference>
<accession>I9LEI7</accession>
<dbReference type="Gene3D" id="1.20.1720.10">
    <property type="entry name" value="Multidrug resistance protein D"/>
    <property type="match status" value="1"/>
</dbReference>
<dbReference type="PANTHER" id="PTHR42718">
    <property type="entry name" value="MAJOR FACILITATOR SUPERFAMILY MULTIDRUG TRANSPORTER MFSC"/>
    <property type="match status" value="1"/>
</dbReference>
<evidence type="ECO:0000313" key="10">
    <source>
        <dbReference type="EMBL" id="EIW18854.1"/>
    </source>
</evidence>
<evidence type="ECO:0000313" key="11">
    <source>
        <dbReference type="Proteomes" id="UP000004324"/>
    </source>
</evidence>
<feature type="transmembrane region" description="Helical" evidence="8">
    <location>
        <begin position="368"/>
        <end position="387"/>
    </location>
</feature>
<dbReference type="PROSITE" id="PS50850">
    <property type="entry name" value="MFS"/>
    <property type="match status" value="1"/>
</dbReference>
<evidence type="ECO:0000256" key="5">
    <source>
        <dbReference type="ARBA" id="ARBA00022692"/>
    </source>
</evidence>
<keyword evidence="6 8" id="KW-1133">Transmembrane helix</keyword>
<keyword evidence="3" id="KW-0813">Transport</keyword>
<evidence type="ECO:0000256" key="2">
    <source>
        <dbReference type="ARBA" id="ARBA00008537"/>
    </source>
</evidence>
<dbReference type="Pfam" id="PF07690">
    <property type="entry name" value="MFS_1"/>
    <property type="match status" value="1"/>
</dbReference>
<feature type="transmembrane region" description="Helical" evidence="8">
    <location>
        <begin position="306"/>
        <end position="328"/>
    </location>
</feature>
<evidence type="ECO:0000256" key="4">
    <source>
        <dbReference type="ARBA" id="ARBA00022475"/>
    </source>
</evidence>
<organism evidence="10 11">
    <name type="scientific">Pelosinus fermentans B4</name>
    <dbReference type="NCBI Taxonomy" id="1149862"/>
    <lineage>
        <taxon>Bacteria</taxon>
        <taxon>Bacillati</taxon>
        <taxon>Bacillota</taxon>
        <taxon>Negativicutes</taxon>
        <taxon>Selenomonadales</taxon>
        <taxon>Sporomusaceae</taxon>
        <taxon>Pelosinus</taxon>
    </lineage>
</organism>
<name>I9LEI7_9FIRM</name>
<proteinExistence type="inferred from homology"/>
<dbReference type="SUPFAM" id="SSF103473">
    <property type="entry name" value="MFS general substrate transporter"/>
    <property type="match status" value="1"/>
</dbReference>
<feature type="transmembrane region" description="Helical" evidence="8">
    <location>
        <begin position="147"/>
        <end position="169"/>
    </location>
</feature>
<comment type="similarity">
    <text evidence="2">Belongs to the major facilitator superfamily. EmrB family.</text>
</comment>
<keyword evidence="11" id="KW-1185">Reference proteome</keyword>
<keyword evidence="7 8" id="KW-0472">Membrane</keyword>
<feature type="transmembrane region" description="Helical" evidence="8">
    <location>
        <begin position="57"/>
        <end position="76"/>
    </location>
</feature>
<comment type="caution">
    <text evidence="10">The sequence shown here is derived from an EMBL/GenBank/DDBJ whole genome shotgun (WGS) entry which is preliminary data.</text>
</comment>
<feature type="transmembrane region" description="Helical" evidence="8">
    <location>
        <begin position="88"/>
        <end position="107"/>
    </location>
</feature>
<dbReference type="InterPro" id="IPR011701">
    <property type="entry name" value="MFS"/>
</dbReference>
<reference evidence="10 11" key="1">
    <citation type="journal article" date="2012" name="J. Bacteriol.">
        <title>Draft Genome Sequences for Two Metal-Reducing Pelosinus fermentans Strains Isolated from a Cr(VI)-Contaminated Site and for Type Strain R7.</title>
        <authorList>
            <person name="Brown S.D."/>
            <person name="Podar M."/>
            <person name="Klingeman D.M."/>
            <person name="Johnson C.M."/>
            <person name="Yang Z.K."/>
            <person name="Utturkar S.M."/>
            <person name="Land M.L."/>
            <person name="Mosher J.J."/>
            <person name="Hurt R.A.Jr."/>
            <person name="Phelps T.J."/>
            <person name="Palumbo A.V."/>
            <person name="Arkin A.P."/>
            <person name="Hazen T.C."/>
            <person name="Elias D.A."/>
        </authorList>
    </citation>
    <scope>NUCLEOTIDE SEQUENCE [LARGE SCALE GENOMIC DNA]</scope>
    <source>
        <strain evidence="10 11">B4</strain>
    </source>
</reference>
<dbReference type="Gene3D" id="1.20.1250.20">
    <property type="entry name" value="MFS general substrate transporter like domains"/>
    <property type="match status" value="1"/>
</dbReference>
<dbReference type="GO" id="GO:0005886">
    <property type="term" value="C:plasma membrane"/>
    <property type="evidence" value="ECO:0007669"/>
    <property type="project" value="UniProtKB-SubCell"/>
</dbReference>
<dbReference type="AlphaFoldDB" id="I9LEI7"/>
<feature type="transmembrane region" description="Helical" evidence="8">
    <location>
        <begin position="399"/>
        <end position="421"/>
    </location>
</feature>
<dbReference type="InterPro" id="IPR036259">
    <property type="entry name" value="MFS_trans_sf"/>
</dbReference>
<gene>
    <name evidence="10" type="ORF">FB4_0379</name>
</gene>
<evidence type="ECO:0000259" key="9">
    <source>
        <dbReference type="PROSITE" id="PS50850"/>
    </source>
</evidence>
<feature type="transmembrane region" description="Helical" evidence="8">
    <location>
        <begin position="340"/>
        <end position="356"/>
    </location>
</feature>
<dbReference type="PATRIC" id="fig|1149862.3.peg.1802"/>
<feature type="transmembrane region" description="Helical" evidence="8">
    <location>
        <begin position="113"/>
        <end position="135"/>
    </location>
</feature>
<keyword evidence="5 8" id="KW-0812">Transmembrane</keyword>
<feature type="transmembrane region" description="Helical" evidence="8">
    <location>
        <begin position="277"/>
        <end position="300"/>
    </location>
</feature>
<feature type="domain" description="Major facilitator superfamily (MFS) profile" evidence="9">
    <location>
        <begin position="22"/>
        <end position="532"/>
    </location>
</feature>
<dbReference type="PANTHER" id="PTHR42718:SF9">
    <property type="entry name" value="MAJOR FACILITATOR SUPERFAMILY MULTIDRUG TRANSPORTER MFSC"/>
    <property type="match status" value="1"/>
</dbReference>
<protein>
    <submittedName>
        <fullName evidence="10">Drug resistance transporter, EmrB/QacA subfamily</fullName>
    </submittedName>
</protein>
<evidence type="ECO:0000256" key="3">
    <source>
        <dbReference type="ARBA" id="ARBA00022448"/>
    </source>
</evidence>
<dbReference type="EMBL" id="AKVJ01000022">
    <property type="protein sequence ID" value="EIW18854.1"/>
    <property type="molecule type" value="Genomic_DNA"/>
</dbReference>
<dbReference type="OrthoDB" id="146256at2"/>
<dbReference type="InterPro" id="IPR020846">
    <property type="entry name" value="MFS_dom"/>
</dbReference>
<feature type="transmembrane region" description="Helical" evidence="8">
    <location>
        <begin position="509"/>
        <end position="527"/>
    </location>
</feature>
<dbReference type="GO" id="GO:0022857">
    <property type="term" value="F:transmembrane transporter activity"/>
    <property type="evidence" value="ECO:0007669"/>
    <property type="project" value="InterPro"/>
</dbReference>
<dbReference type="Proteomes" id="UP000004324">
    <property type="component" value="Unassembled WGS sequence"/>
</dbReference>
<evidence type="ECO:0000256" key="8">
    <source>
        <dbReference type="SAM" id="Phobius"/>
    </source>
</evidence>
<comment type="subcellular location">
    <subcellularLocation>
        <location evidence="1">Cell membrane</location>
        <topology evidence="1">Multi-pass membrane protein</topology>
    </subcellularLocation>
</comment>